<name>A0A8R1E064_CAEJA</name>
<keyword evidence="2" id="KW-1185">Reference proteome</keyword>
<dbReference type="PANTHER" id="PTHR37443">
    <property type="entry name" value="PROTEIN CBG09852-RELATED"/>
    <property type="match status" value="1"/>
</dbReference>
<dbReference type="Proteomes" id="UP000005237">
    <property type="component" value="Unassembled WGS sequence"/>
</dbReference>
<dbReference type="InterPro" id="IPR040271">
    <property type="entry name" value="T19C3.2-like"/>
</dbReference>
<accession>A0A8R1E064</accession>
<protein>
    <submittedName>
        <fullName evidence="1">Uncharacterized protein</fullName>
    </submittedName>
</protein>
<organism evidence="1 2">
    <name type="scientific">Caenorhabditis japonica</name>
    <dbReference type="NCBI Taxonomy" id="281687"/>
    <lineage>
        <taxon>Eukaryota</taxon>
        <taxon>Metazoa</taxon>
        <taxon>Ecdysozoa</taxon>
        <taxon>Nematoda</taxon>
        <taxon>Chromadorea</taxon>
        <taxon>Rhabditida</taxon>
        <taxon>Rhabditina</taxon>
        <taxon>Rhabditomorpha</taxon>
        <taxon>Rhabditoidea</taxon>
        <taxon>Rhabditidae</taxon>
        <taxon>Peloderinae</taxon>
        <taxon>Caenorhabditis</taxon>
    </lineage>
</organism>
<sequence length="218" mass="24702">MARINDEGVVSFREQKLLSLYLDIRPSLSVVRTQLAAVYSDASRDPACSNWSSWGTCVWPDFKTKKPYLEQVSSICQHHWFYSFIKRYESALNSFYDYMGSVLKSKKPCGLCSYKQSCGFGGSVKCNQSPLTVEGGRPLMPFYVAERVCSARDLGKTQVDSCVVDYDSLLIRRPIAKHCDRENRRRGSVQTISKSGRSYAIPEDLTIGVMKICRRTNC</sequence>
<dbReference type="EnsemblMetazoa" id="CJA16762b.1">
    <property type="protein sequence ID" value="CJA16762b.1"/>
    <property type="gene ID" value="WBGene00135966"/>
</dbReference>
<evidence type="ECO:0000313" key="2">
    <source>
        <dbReference type="Proteomes" id="UP000005237"/>
    </source>
</evidence>
<reference evidence="1" key="2">
    <citation type="submission" date="2022-06" db="UniProtKB">
        <authorList>
            <consortium name="EnsemblMetazoa"/>
        </authorList>
    </citation>
    <scope>IDENTIFICATION</scope>
    <source>
        <strain evidence="1">DF5081</strain>
    </source>
</reference>
<dbReference type="AlphaFoldDB" id="A0A8R1E064"/>
<evidence type="ECO:0000313" key="1">
    <source>
        <dbReference type="EnsemblMetazoa" id="CJA16762b.1"/>
    </source>
</evidence>
<dbReference type="PANTHER" id="PTHR37443:SF3">
    <property type="entry name" value="SECRETED PROTEIN"/>
    <property type="match status" value="1"/>
</dbReference>
<reference evidence="2" key="1">
    <citation type="submission" date="2010-08" db="EMBL/GenBank/DDBJ databases">
        <authorList>
            <consortium name="Caenorhabditis japonica Sequencing Consortium"/>
            <person name="Wilson R.K."/>
        </authorList>
    </citation>
    <scope>NUCLEOTIDE SEQUENCE [LARGE SCALE GENOMIC DNA]</scope>
    <source>
        <strain evidence="2">DF5081</strain>
    </source>
</reference>
<proteinExistence type="predicted"/>